<dbReference type="Gene3D" id="1.10.287.110">
    <property type="entry name" value="DnaJ domain"/>
    <property type="match status" value="1"/>
</dbReference>
<dbReference type="PANTHER" id="PTHR14021">
    <property type="entry name" value="IRON-SULFUR CLUSTER CO-CHAPERONE PROTEIN HSCB"/>
    <property type="match status" value="1"/>
</dbReference>
<dbReference type="EMBL" id="FOGG01000006">
    <property type="protein sequence ID" value="SER27042.1"/>
    <property type="molecule type" value="Genomic_DNA"/>
</dbReference>
<dbReference type="InterPro" id="IPR009073">
    <property type="entry name" value="HscB_oligo_C"/>
</dbReference>
<dbReference type="InterPro" id="IPR004640">
    <property type="entry name" value="HscB"/>
</dbReference>
<keyword evidence="6" id="KW-1185">Reference proteome</keyword>
<evidence type="ECO:0000256" key="3">
    <source>
        <dbReference type="ARBA" id="ARBA00025596"/>
    </source>
</evidence>
<dbReference type="InterPro" id="IPR036869">
    <property type="entry name" value="J_dom_sf"/>
</dbReference>
<dbReference type="InterPro" id="IPR001623">
    <property type="entry name" value="DnaJ_domain"/>
</dbReference>
<accession>A0A1H9MTM9</accession>
<organism evidence="5 6">
    <name type="scientific">Pedobacter rhizosphaerae</name>
    <dbReference type="NCBI Taxonomy" id="390241"/>
    <lineage>
        <taxon>Bacteria</taxon>
        <taxon>Pseudomonadati</taxon>
        <taxon>Bacteroidota</taxon>
        <taxon>Sphingobacteriia</taxon>
        <taxon>Sphingobacteriales</taxon>
        <taxon>Sphingobacteriaceae</taxon>
        <taxon>Pedobacter</taxon>
    </lineage>
</organism>
<dbReference type="Gene3D" id="1.20.1280.20">
    <property type="entry name" value="HscB, C-terminal domain"/>
    <property type="match status" value="1"/>
</dbReference>
<dbReference type="GO" id="GO:0044571">
    <property type="term" value="P:[2Fe-2S] cluster assembly"/>
    <property type="evidence" value="ECO:0007669"/>
    <property type="project" value="InterPro"/>
</dbReference>
<dbReference type="GO" id="GO:0001671">
    <property type="term" value="F:ATPase activator activity"/>
    <property type="evidence" value="ECO:0007669"/>
    <property type="project" value="InterPro"/>
</dbReference>
<gene>
    <name evidence="5" type="ORF">SAMN04488023_106144</name>
</gene>
<feature type="domain" description="J" evidence="4">
    <location>
        <begin position="32"/>
        <end position="106"/>
    </location>
</feature>
<dbReference type="Pfam" id="PF07743">
    <property type="entry name" value="HSCB_C"/>
    <property type="match status" value="1"/>
</dbReference>
<evidence type="ECO:0000313" key="6">
    <source>
        <dbReference type="Proteomes" id="UP000199572"/>
    </source>
</evidence>
<protein>
    <submittedName>
        <fullName evidence="5">Molecular chaperone HscB</fullName>
    </submittedName>
</protein>
<comment type="similarity">
    <text evidence="1">Belongs to the HscB family.</text>
</comment>
<dbReference type="Proteomes" id="UP000199572">
    <property type="component" value="Unassembled WGS sequence"/>
</dbReference>
<dbReference type="SUPFAM" id="SSF46565">
    <property type="entry name" value="Chaperone J-domain"/>
    <property type="match status" value="1"/>
</dbReference>
<dbReference type="GO" id="GO:0051087">
    <property type="term" value="F:protein-folding chaperone binding"/>
    <property type="evidence" value="ECO:0007669"/>
    <property type="project" value="InterPro"/>
</dbReference>
<evidence type="ECO:0000259" key="4">
    <source>
        <dbReference type="PROSITE" id="PS50076"/>
    </source>
</evidence>
<keyword evidence="2" id="KW-0143">Chaperone</keyword>
<dbReference type="PANTHER" id="PTHR14021:SF15">
    <property type="entry name" value="IRON-SULFUR CLUSTER CO-CHAPERONE PROTEIN HSCB"/>
    <property type="match status" value="1"/>
</dbReference>
<dbReference type="Pfam" id="PF00226">
    <property type="entry name" value="DnaJ"/>
    <property type="match status" value="1"/>
</dbReference>
<sequence>MINIAANVLISSVHWRLFYFQEPMTEYKSLPNYFEFYHIPVAFNPDLNAIKLQFYANSKKYHPDFFANESDEKQQEVLELSTLNNKAYQVLTSPQRRLKYVLELLGIVETDEGYKLPQDFLMDMMDINEALMDLEFEPDAAKINQLKEDVAEIAKGLDHELEHLTQAYDTSNTDKESVLATIKDIFYRQKYVARIQEKLQQP</sequence>
<comment type="function">
    <text evidence="3">Co-chaperone involved in the maturation of iron-sulfur cluster-containing proteins. Seems to help targeting proteins to be folded toward HscA.</text>
</comment>
<dbReference type="STRING" id="390241.SAMN04488023_106144"/>
<dbReference type="PROSITE" id="PS50076">
    <property type="entry name" value="DNAJ_2"/>
    <property type="match status" value="1"/>
</dbReference>
<dbReference type="InterPro" id="IPR036386">
    <property type="entry name" value="HscB_C_sf"/>
</dbReference>
<dbReference type="SUPFAM" id="SSF47144">
    <property type="entry name" value="HSC20 (HSCB), C-terminal oligomerisation domain"/>
    <property type="match status" value="1"/>
</dbReference>
<evidence type="ECO:0000256" key="1">
    <source>
        <dbReference type="ARBA" id="ARBA00010476"/>
    </source>
</evidence>
<reference evidence="5 6" key="1">
    <citation type="submission" date="2016-10" db="EMBL/GenBank/DDBJ databases">
        <authorList>
            <person name="de Groot N.N."/>
        </authorList>
    </citation>
    <scope>NUCLEOTIDE SEQUENCE [LARGE SCALE GENOMIC DNA]</scope>
    <source>
        <strain evidence="5 6">DSM 18610</strain>
    </source>
</reference>
<evidence type="ECO:0000256" key="2">
    <source>
        <dbReference type="ARBA" id="ARBA00023186"/>
    </source>
</evidence>
<evidence type="ECO:0000313" key="5">
    <source>
        <dbReference type="EMBL" id="SER27042.1"/>
    </source>
</evidence>
<name>A0A1H9MTM9_9SPHI</name>
<dbReference type="GO" id="GO:0051259">
    <property type="term" value="P:protein complex oligomerization"/>
    <property type="evidence" value="ECO:0007669"/>
    <property type="project" value="InterPro"/>
</dbReference>
<proteinExistence type="inferred from homology"/>
<dbReference type="AlphaFoldDB" id="A0A1H9MTM9"/>